<evidence type="ECO:0000256" key="1">
    <source>
        <dbReference type="SAM" id="MobiDB-lite"/>
    </source>
</evidence>
<name>A0A383VSC9_TETOB</name>
<dbReference type="Proteomes" id="UP000256970">
    <property type="component" value="Unassembled WGS sequence"/>
</dbReference>
<organism evidence="2 3">
    <name type="scientific">Tetradesmus obliquus</name>
    <name type="common">Green alga</name>
    <name type="synonym">Acutodesmus obliquus</name>
    <dbReference type="NCBI Taxonomy" id="3088"/>
    <lineage>
        <taxon>Eukaryota</taxon>
        <taxon>Viridiplantae</taxon>
        <taxon>Chlorophyta</taxon>
        <taxon>core chlorophytes</taxon>
        <taxon>Chlorophyceae</taxon>
        <taxon>CS clade</taxon>
        <taxon>Sphaeropleales</taxon>
        <taxon>Scenedesmaceae</taxon>
        <taxon>Tetradesmus</taxon>
    </lineage>
</organism>
<dbReference type="AlphaFoldDB" id="A0A383VSC9"/>
<evidence type="ECO:0000313" key="3">
    <source>
        <dbReference type="Proteomes" id="UP000256970"/>
    </source>
</evidence>
<accession>A0A383VSC9</accession>
<sequence length="333" mass="35637">MVYVPILKIDLPEPSIQELLPGLVHAFVNTCTRVFDAVHDYLRPLTPDEEAVLYTATIAHLPKEFRKARKRIVEKNIADEDKMSEELEDASYAYYRRRMREQVAGYSDEETEDVTFRRLMNPFSTSRDLLDEQQPQLQDAADAAAAQSTLQAAAAAADVLLPGRVRRVTVTTVAGGAGLALGAGMLKLAHVLSKLRHKGKPKSKRAGQAPGSRRQSGDGSAARRKGTPTVVAAAAAAAAAGVAALAAGRARPVGRAAAPHHARPLGSDSGQQQPAAAAAAAKMIWQQVRQHSSCTGCLLRRAGWNHLRRQLAATAPALESQQTRGSSSRHGLA</sequence>
<feature type="region of interest" description="Disordered" evidence="1">
    <location>
        <begin position="195"/>
        <end position="226"/>
    </location>
</feature>
<keyword evidence="3" id="KW-1185">Reference proteome</keyword>
<gene>
    <name evidence="2" type="ORF">BQ4739_LOCUS8768</name>
</gene>
<reference evidence="2 3" key="1">
    <citation type="submission" date="2016-10" db="EMBL/GenBank/DDBJ databases">
        <authorList>
            <person name="Cai Z."/>
        </authorList>
    </citation>
    <scope>NUCLEOTIDE SEQUENCE [LARGE SCALE GENOMIC DNA]</scope>
</reference>
<proteinExistence type="predicted"/>
<dbReference type="EMBL" id="FNXT01000857">
    <property type="protein sequence ID" value="SZX68417.1"/>
    <property type="molecule type" value="Genomic_DNA"/>
</dbReference>
<evidence type="ECO:0000313" key="2">
    <source>
        <dbReference type="EMBL" id="SZX68417.1"/>
    </source>
</evidence>
<feature type="compositionally biased region" description="Basic residues" evidence="1">
    <location>
        <begin position="195"/>
        <end position="205"/>
    </location>
</feature>
<protein>
    <submittedName>
        <fullName evidence="2">Uncharacterized protein</fullName>
    </submittedName>
</protein>
<feature type="region of interest" description="Disordered" evidence="1">
    <location>
        <begin position="254"/>
        <end position="274"/>
    </location>
</feature>